<dbReference type="GeneID" id="54455225"/>
<reference evidence="4" key="3">
    <citation type="submission" date="2025-04" db="UniProtKB">
        <authorList>
            <consortium name="RefSeq"/>
        </authorList>
    </citation>
    <scope>IDENTIFICATION</scope>
    <source>
        <strain evidence="4">CBS 304.34</strain>
    </source>
</reference>
<feature type="region of interest" description="Disordered" evidence="1">
    <location>
        <begin position="1"/>
        <end position="34"/>
    </location>
</feature>
<protein>
    <submittedName>
        <fullName evidence="2 4">Uncharacterized protein</fullName>
    </submittedName>
</protein>
<feature type="non-terminal residue" evidence="2">
    <location>
        <position position="59"/>
    </location>
</feature>
<reference evidence="4" key="2">
    <citation type="submission" date="2020-04" db="EMBL/GenBank/DDBJ databases">
        <authorList>
            <consortium name="NCBI Genome Project"/>
        </authorList>
    </citation>
    <scope>NUCLEOTIDE SEQUENCE</scope>
    <source>
        <strain evidence="4">CBS 304.34</strain>
    </source>
</reference>
<gene>
    <name evidence="2 4" type="ORF">BDZ99DRAFT_338517</name>
</gene>
<dbReference type="OrthoDB" id="3933375at2759"/>
<evidence type="ECO:0000313" key="3">
    <source>
        <dbReference type="Proteomes" id="UP000504636"/>
    </source>
</evidence>
<dbReference type="EMBL" id="MU003705">
    <property type="protein sequence ID" value="KAF2807518.1"/>
    <property type="molecule type" value="Genomic_DNA"/>
</dbReference>
<evidence type="ECO:0000313" key="2">
    <source>
        <dbReference type="EMBL" id="KAF2807518.1"/>
    </source>
</evidence>
<keyword evidence="3" id="KW-1185">Reference proteome</keyword>
<reference evidence="2 4" key="1">
    <citation type="journal article" date="2020" name="Stud. Mycol.">
        <title>101 Dothideomycetes genomes: a test case for predicting lifestyles and emergence of pathogens.</title>
        <authorList>
            <person name="Haridas S."/>
            <person name="Albert R."/>
            <person name="Binder M."/>
            <person name="Bloem J."/>
            <person name="Labutti K."/>
            <person name="Salamov A."/>
            <person name="Andreopoulos B."/>
            <person name="Baker S."/>
            <person name="Barry K."/>
            <person name="Bills G."/>
            <person name="Bluhm B."/>
            <person name="Cannon C."/>
            <person name="Castanera R."/>
            <person name="Culley D."/>
            <person name="Daum C."/>
            <person name="Ezra D."/>
            <person name="Gonzalez J."/>
            <person name="Henrissat B."/>
            <person name="Kuo A."/>
            <person name="Liang C."/>
            <person name="Lipzen A."/>
            <person name="Lutzoni F."/>
            <person name="Magnuson J."/>
            <person name="Mondo S."/>
            <person name="Nolan M."/>
            <person name="Ohm R."/>
            <person name="Pangilinan J."/>
            <person name="Park H.-J."/>
            <person name="Ramirez L."/>
            <person name="Alfaro M."/>
            <person name="Sun H."/>
            <person name="Tritt A."/>
            <person name="Yoshinaga Y."/>
            <person name="Zwiers L.-H."/>
            <person name="Turgeon B."/>
            <person name="Goodwin S."/>
            <person name="Spatafora J."/>
            <person name="Crous P."/>
            <person name="Grigoriev I."/>
        </authorList>
    </citation>
    <scope>NUCLEOTIDE SEQUENCE</scope>
    <source>
        <strain evidence="2 4">CBS 304.34</strain>
    </source>
</reference>
<name>A0A6A6YG21_9PEZI</name>
<organism evidence="2">
    <name type="scientific">Mytilinidion resinicola</name>
    <dbReference type="NCBI Taxonomy" id="574789"/>
    <lineage>
        <taxon>Eukaryota</taxon>
        <taxon>Fungi</taxon>
        <taxon>Dikarya</taxon>
        <taxon>Ascomycota</taxon>
        <taxon>Pezizomycotina</taxon>
        <taxon>Dothideomycetes</taxon>
        <taxon>Pleosporomycetidae</taxon>
        <taxon>Mytilinidiales</taxon>
        <taxon>Mytilinidiaceae</taxon>
        <taxon>Mytilinidion</taxon>
    </lineage>
</organism>
<dbReference type="AlphaFoldDB" id="A0A6A6YG21"/>
<proteinExistence type="predicted"/>
<feature type="non-terminal residue" evidence="2">
    <location>
        <position position="1"/>
    </location>
</feature>
<sequence length="59" mass="6850">KRQRSERPQPNGISQSASKKQRLSHPSGSQPPAAFWDNLSKIWLTKRALREQDRRNPQV</sequence>
<feature type="compositionally biased region" description="Polar residues" evidence="1">
    <location>
        <begin position="11"/>
        <end position="30"/>
    </location>
</feature>
<evidence type="ECO:0000256" key="1">
    <source>
        <dbReference type="SAM" id="MobiDB-lite"/>
    </source>
</evidence>
<accession>A0A6A6YG21</accession>
<evidence type="ECO:0000313" key="4">
    <source>
        <dbReference type="RefSeq" id="XP_033574482.1"/>
    </source>
</evidence>
<dbReference type="Proteomes" id="UP000504636">
    <property type="component" value="Unplaced"/>
</dbReference>
<dbReference type="RefSeq" id="XP_033574482.1">
    <property type="nucleotide sequence ID" value="XM_033714332.1"/>
</dbReference>